<sequence length="421" mass="48781">MLSLLNPQLREDLLAFCRGKALEGAFGGRQSSGTCAKYRCPELIQEMQGLFDCTFRKVYTRDRRGAPIADRFKVLHVYRVLNDQVWREYLRHRERLRLLRWNCPPLEQQVPGGPATHAFCESLRRMGRSHMPHLDAQVAECWLFHGTNFQGAAARHAENDFRLDLTGSNAGTLYGKGIYLAENAWGLSDEAVALKDEMFRSDEYGEGPTGRAGEEEQGERAESHAARAERRPPPNAPLPPLQRNSAMIVCRALLGKVRYSDEEKPSADDIQRTCLGKDPAYDCVLGDRRKIHGTFREFVLYHDDQVYPEFIVVYQRVFFHERFQEIFEHMVERCRQRQFHGPTQEEEKVLRSLWDHYAMPHKGRIDKWQLLDLLKAINQPPENEEGDLDETFREINTSGTGRISWEEFLAEMTERVHNSCR</sequence>
<proteinExistence type="predicted"/>
<name>A0AA36NEX2_9DINO</name>
<feature type="compositionally biased region" description="Basic and acidic residues" evidence="1">
    <location>
        <begin position="212"/>
        <end position="232"/>
    </location>
</feature>
<dbReference type="SUPFAM" id="SSF56399">
    <property type="entry name" value="ADP-ribosylation"/>
    <property type="match status" value="1"/>
</dbReference>
<reference evidence="3" key="1">
    <citation type="submission" date="2023-08" db="EMBL/GenBank/DDBJ databases">
        <authorList>
            <person name="Chen Y."/>
            <person name="Shah S."/>
            <person name="Dougan E. K."/>
            <person name="Thang M."/>
            <person name="Chan C."/>
        </authorList>
    </citation>
    <scope>NUCLEOTIDE SEQUENCE</scope>
</reference>
<dbReference type="SUPFAM" id="SSF47473">
    <property type="entry name" value="EF-hand"/>
    <property type="match status" value="1"/>
</dbReference>
<dbReference type="GO" id="GO:1990404">
    <property type="term" value="F:NAD+-protein mono-ADP-ribosyltransferase activity"/>
    <property type="evidence" value="ECO:0007669"/>
    <property type="project" value="TreeGrafter"/>
</dbReference>
<dbReference type="PROSITE" id="PS50222">
    <property type="entry name" value="EF_HAND_2"/>
    <property type="match status" value="1"/>
</dbReference>
<dbReference type="Proteomes" id="UP001178507">
    <property type="component" value="Unassembled WGS sequence"/>
</dbReference>
<dbReference type="GO" id="GO:0005634">
    <property type="term" value="C:nucleus"/>
    <property type="evidence" value="ECO:0007669"/>
    <property type="project" value="TreeGrafter"/>
</dbReference>
<dbReference type="InterPro" id="IPR011992">
    <property type="entry name" value="EF-hand-dom_pair"/>
</dbReference>
<dbReference type="GO" id="GO:0005509">
    <property type="term" value="F:calcium ion binding"/>
    <property type="evidence" value="ECO:0007669"/>
    <property type="project" value="InterPro"/>
</dbReference>
<dbReference type="InterPro" id="IPR002048">
    <property type="entry name" value="EF_hand_dom"/>
</dbReference>
<dbReference type="PANTHER" id="PTHR45740:SF2">
    <property type="entry name" value="POLY [ADP-RIBOSE] POLYMERASE"/>
    <property type="match status" value="1"/>
</dbReference>
<gene>
    <name evidence="3" type="ORF">EVOR1521_LOCUS26965</name>
</gene>
<evidence type="ECO:0000256" key="1">
    <source>
        <dbReference type="SAM" id="MobiDB-lite"/>
    </source>
</evidence>
<feature type="domain" description="EF-hand" evidence="2">
    <location>
        <begin position="383"/>
        <end position="418"/>
    </location>
</feature>
<dbReference type="Gene3D" id="3.90.228.10">
    <property type="match status" value="1"/>
</dbReference>
<comment type="caution">
    <text evidence="3">The sequence shown here is derived from an EMBL/GenBank/DDBJ whole genome shotgun (WGS) entry which is preliminary data.</text>
</comment>
<protein>
    <recommendedName>
        <fullName evidence="2">EF-hand domain-containing protein</fullName>
    </recommendedName>
</protein>
<dbReference type="InterPro" id="IPR051712">
    <property type="entry name" value="ARTD-AVP"/>
</dbReference>
<dbReference type="AlphaFoldDB" id="A0AA36NEX2"/>
<keyword evidence="4" id="KW-1185">Reference proteome</keyword>
<evidence type="ECO:0000313" key="4">
    <source>
        <dbReference type="Proteomes" id="UP001178507"/>
    </source>
</evidence>
<dbReference type="EMBL" id="CAUJNA010003548">
    <property type="protein sequence ID" value="CAJ1404542.1"/>
    <property type="molecule type" value="Genomic_DNA"/>
</dbReference>
<feature type="region of interest" description="Disordered" evidence="1">
    <location>
        <begin position="199"/>
        <end position="241"/>
    </location>
</feature>
<dbReference type="Gene3D" id="1.10.238.10">
    <property type="entry name" value="EF-hand"/>
    <property type="match status" value="1"/>
</dbReference>
<organism evidence="3 4">
    <name type="scientific">Effrenium voratum</name>
    <dbReference type="NCBI Taxonomy" id="2562239"/>
    <lineage>
        <taxon>Eukaryota</taxon>
        <taxon>Sar</taxon>
        <taxon>Alveolata</taxon>
        <taxon>Dinophyceae</taxon>
        <taxon>Suessiales</taxon>
        <taxon>Symbiodiniaceae</taxon>
        <taxon>Effrenium</taxon>
    </lineage>
</organism>
<evidence type="ECO:0000313" key="3">
    <source>
        <dbReference type="EMBL" id="CAJ1404542.1"/>
    </source>
</evidence>
<dbReference type="GO" id="GO:0003950">
    <property type="term" value="F:NAD+ poly-ADP-ribosyltransferase activity"/>
    <property type="evidence" value="ECO:0007669"/>
    <property type="project" value="TreeGrafter"/>
</dbReference>
<dbReference type="Pfam" id="PF13499">
    <property type="entry name" value="EF-hand_7"/>
    <property type="match status" value="1"/>
</dbReference>
<evidence type="ECO:0000259" key="2">
    <source>
        <dbReference type="PROSITE" id="PS50222"/>
    </source>
</evidence>
<dbReference type="PANTHER" id="PTHR45740">
    <property type="entry name" value="POLY [ADP-RIBOSE] POLYMERASE"/>
    <property type="match status" value="1"/>
</dbReference>
<accession>A0AA36NEX2</accession>